<organism evidence="2 3">
    <name type="scientific">Aggregatimonas sangjinii</name>
    <dbReference type="NCBI Taxonomy" id="2583587"/>
    <lineage>
        <taxon>Bacteria</taxon>
        <taxon>Pseudomonadati</taxon>
        <taxon>Bacteroidota</taxon>
        <taxon>Flavobacteriia</taxon>
        <taxon>Flavobacteriales</taxon>
        <taxon>Flavobacteriaceae</taxon>
        <taxon>Aggregatimonas</taxon>
    </lineage>
</organism>
<dbReference type="Pfam" id="PF12706">
    <property type="entry name" value="Lactamase_B_2"/>
    <property type="match status" value="1"/>
</dbReference>
<evidence type="ECO:0000313" key="2">
    <source>
        <dbReference type="EMBL" id="QCX00616.1"/>
    </source>
</evidence>
<evidence type="ECO:0000259" key="1">
    <source>
        <dbReference type="Pfam" id="PF12706"/>
    </source>
</evidence>
<keyword evidence="3" id="KW-1185">Reference proteome</keyword>
<evidence type="ECO:0000313" key="3">
    <source>
        <dbReference type="Proteomes" id="UP000310017"/>
    </source>
</evidence>
<dbReference type="KEGG" id="asag:FGM00_11065"/>
<dbReference type="OrthoDB" id="9781189at2"/>
<dbReference type="PANTHER" id="PTHR46018">
    <property type="entry name" value="ZINC PHOSPHODIESTERASE ELAC PROTEIN 1"/>
    <property type="match status" value="1"/>
</dbReference>
<dbReference type="EMBL" id="CP040710">
    <property type="protein sequence ID" value="QCX00616.1"/>
    <property type="molecule type" value="Genomic_DNA"/>
</dbReference>
<dbReference type="SUPFAM" id="SSF56281">
    <property type="entry name" value="Metallo-hydrolase/oxidoreductase"/>
    <property type="match status" value="1"/>
</dbReference>
<accession>A0A5B7SPV4</accession>
<gene>
    <name evidence="2" type="ORF">FGM00_11065</name>
</gene>
<reference evidence="2 3" key="1">
    <citation type="submission" date="2019-05" db="EMBL/GenBank/DDBJ databases">
        <title>Genome sequencing of F202Z8.</title>
        <authorList>
            <person name="Kwon Y.M."/>
        </authorList>
    </citation>
    <scope>NUCLEOTIDE SEQUENCE [LARGE SCALE GENOMIC DNA]</scope>
    <source>
        <strain evidence="2 3">F202Z8</strain>
    </source>
</reference>
<dbReference type="AlphaFoldDB" id="A0A5B7SPV4"/>
<dbReference type="Proteomes" id="UP000310017">
    <property type="component" value="Chromosome"/>
</dbReference>
<dbReference type="RefSeq" id="WP_138852961.1">
    <property type="nucleotide sequence ID" value="NZ_CP040710.1"/>
</dbReference>
<dbReference type="PANTHER" id="PTHR46018:SF2">
    <property type="entry name" value="ZINC PHOSPHODIESTERASE ELAC PROTEIN 1"/>
    <property type="match status" value="1"/>
</dbReference>
<dbReference type="GO" id="GO:0042781">
    <property type="term" value="F:3'-tRNA processing endoribonuclease activity"/>
    <property type="evidence" value="ECO:0007669"/>
    <property type="project" value="TreeGrafter"/>
</dbReference>
<name>A0A5B7SPV4_9FLAO</name>
<protein>
    <submittedName>
        <fullName evidence="2">MBL fold metallo-hydrolase</fullName>
    </submittedName>
</protein>
<feature type="domain" description="Metallo-beta-lactamase" evidence="1">
    <location>
        <begin position="41"/>
        <end position="240"/>
    </location>
</feature>
<sequence length="274" mass="31059">MRIKFFGTRGSIPVCENGYQEFGGNTTCVAVFGDTDSDVLVFDAGTGIRKLGKELMQQEFLPGRKIVIAFSHFHWDHIQGFPFFAPAYDPSKEIHIIALGKDLHIPDLKNIFAKQMESTYFPVSLDNMGANFSFILKNVNEETFPDGSIKTYLHSHPGGAHSYRLEADGKVLVYATDIEHGLILDEKLVEFAKNADVLIHDAQYTPEELPNYRGWGHSSWEQAIQVAEKANVKKLFLTHHDPEHNDDFLLEVERLCQERFANCFLAREGVQIEL</sequence>
<dbReference type="InterPro" id="IPR036866">
    <property type="entry name" value="RibonucZ/Hydroxyglut_hydro"/>
</dbReference>
<proteinExistence type="predicted"/>
<dbReference type="Gene3D" id="3.60.15.10">
    <property type="entry name" value="Ribonuclease Z/Hydroxyacylglutathione hydrolase-like"/>
    <property type="match status" value="1"/>
</dbReference>
<keyword evidence="2" id="KW-0378">Hydrolase</keyword>
<dbReference type="CDD" id="cd07715">
    <property type="entry name" value="TaR3-like_MBL-fold"/>
    <property type="match status" value="1"/>
</dbReference>
<dbReference type="InterPro" id="IPR001279">
    <property type="entry name" value="Metallo-B-lactamas"/>
</dbReference>